<evidence type="ECO:0000259" key="5">
    <source>
        <dbReference type="Pfam" id="PF00535"/>
    </source>
</evidence>
<evidence type="ECO:0000256" key="3">
    <source>
        <dbReference type="ARBA" id="ARBA00022676"/>
    </source>
</evidence>
<dbReference type="PANTHER" id="PTHR43179:SF12">
    <property type="entry name" value="GALACTOFURANOSYLTRANSFERASE GLFT2"/>
    <property type="match status" value="1"/>
</dbReference>
<evidence type="ECO:0000256" key="1">
    <source>
        <dbReference type="ARBA" id="ARBA00004776"/>
    </source>
</evidence>
<evidence type="ECO:0000256" key="2">
    <source>
        <dbReference type="ARBA" id="ARBA00006739"/>
    </source>
</evidence>
<comment type="caution">
    <text evidence="6">The sequence shown here is derived from an EMBL/GenBank/DDBJ whole genome shotgun (WGS) entry which is preliminary data.</text>
</comment>
<dbReference type="CDD" id="cd02526">
    <property type="entry name" value="GT2_RfbF_like"/>
    <property type="match status" value="1"/>
</dbReference>
<evidence type="ECO:0000313" key="7">
    <source>
        <dbReference type="Proteomes" id="UP000033725"/>
    </source>
</evidence>
<evidence type="ECO:0000256" key="4">
    <source>
        <dbReference type="ARBA" id="ARBA00022679"/>
    </source>
</evidence>
<dbReference type="EMBL" id="JYIV01000021">
    <property type="protein sequence ID" value="KJL24039.1"/>
    <property type="molecule type" value="Genomic_DNA"/>
</dbReference>
<reference evidence="6 7" key="1">
    <citation type="submission" date="2015-02" db="EMBL/GenBank/DDBJ databases">
        <title>Draft genome sequences of ten Microbacterium spp. with emphasis on heavy metal contaminated environments.</title>
        <authorList>
            <person name="Corretto E."/>
        </authorList>
    </citation>
    <scope>NUCLEOTIDE SEQUENCE [LARGE SCALE GENOMIC DNA]</scope>
    <source>
        <strain evidence="6 7">BEL163</strain>
    </source>
</reference>
<organism evidence="6 7">
    <name type="scientific">Microbacterium oxydans</name>
    <dbReference type="NCBI Taxonomy" id="82380"/>
    <lineage>
        <taxon>Bacteria</taxon>
        <taxon>Bacillati</taxon>
        <taxon>Actinomycetota</taxon>
        <taxon>Actinomycetes</taxon>
        <taxon>Micrococcales</taxon>
        <taxon>Microbacteriaceae</taxon>
        <taxon>Microbacterium</taxon>
    </lineage>
</organism>
<dbReference type="OrthoDB" id="9771846at2"/>
<dbReference type="RefSeq" id="WP_045263130.1">
    <property type="nucleotide sequence ID" value="NZ_JYIV01000021.1"/>
</dbReference>
<dbReference type="SUPFAM" id="SSF53448">
    <property type="entry name" value="Nucleotide-diphospho-sugar transferases"/>
    <property type="match status" value="1"/>
</dbReference>
<dbReference type="InterPro" id="IPR001173">
    <property type="entry name" value="Glyco_trans_2-like"/>
</dbReference>
<name>A0A0F0KU73_9MICO</name>
<feature type="domain" description="Glycosyltransferase 2-like" evidence="5">
    <location>
        <begin position="18"/>
        <end position="134"/>
    </location>
</feature>
<proteinExistence type="inferred from homology"/>
<dbReference type="AlphaFoldDB" id="A0A0F0KU73"/>
<accession>A0A0F0KU73</accession>
<keyword evidence="4 6" id="KW-0808">Transferase</keyword>
<comment type="pathway">
    <text evidence="1">Cell wall biogenesis; cell wall polysaccharide biosynthesis.</text>
</comment>
<dbReference type="Pfam" id="PF00535">
    <property type="entry name" value="Glycos_transf_2"/>
    <property type="match status" value="1"/>
</dbReference>
<dbReference type="GO" id="GO:0016757">
    <property type="term" value="F:glycosyltransferase activity"/>
    <property type="evidence" value="ECO:0007669"/>
    <property type="project" value="UniProtKB-KW"/>
</dbReference>
<sequence length="292" mass="32201">MTKAAPKVAAVVLSYKPDSGIIRNLDELAKQADTVYVVNNSPEDPATADVLGPLSDRESVVVLDQDGNVGVAAGFNAGMRQALADGFDYVWIFDQDSTVSEGMLAALLTAFDRPGAPVAIAGPALRAEETGHLYDGESSSGIRDQVTLISSGALFARAALEEIGLHDERLFIDYVDHDISLRARRSGFRIVKVYDTVLDHRFGASVPSTFLGRRIYLSNYSPMRHYYMTRNRVVMVRRYGLGRWFWEDAAYAAKSWIKVLLCEKDRNRKIGAAVRGFVDGLKLHHASETVSR</sequence>
<keyword evidence="3 6" id="KW-0328">Glycosyltransferase</keyword>
<comment type="similarity">
    <text evidence="2">Belongs to the glycosyltransferase 2 family.</text>
</comment>
<dbReference type="EC" id="2.4.1.287" evidence="6"/>
<gene>
    <name evidence="6" type="primary">glfT1</name>
    <name evidence="6" type="ORF">RN51_01204</name>
</gene>
<dbReference type="PATRIC" id="fig|82380.10.peg.1210"/>
<dbReference type="Proteomes" id="UP000033725">
    <property type="component" value="Unassembled WGS sequence"/>
</dbReference>
<dbReference type="PANTHER" id="PTHR43179">
    <property type="entry name" value="RHAMNOSYLTRANSFERASE WBBL"/>
    <property type="match status" value="1"/>
</dbReference>
<protein>
    <submittedName>
        <fullName evidence="6">Galactofuranosyl transferase GlfT1</fullName>
        <ecNumber evidence="6">2.4.1.287</ecNumber>
    </submittedName>
</protein>
<dbReference type="Gene3D" id="3.90.550.10">
    <property type="entry name" value="Spore Coat Polysaccharide Biosynthesis Protein SpsA, Chain A"/>
    <property type="match status" value="1"/>
</dbReference>
<dbReference type="InterPro" id="IPR029044">
    <property type="entry name" value="Nucleotide-diphossugar_trans"/>
</dbReference>
<evidence type="ECO:0000313" key="6">
    <source>
        <dbReference type="EMBL" id="KJL24039.1"/>
    </source>
</evidence>